<proteinExistence type="inferred from homology"/>
<dbReference type="GO" id="GO:0080044">
    <property type="term" value="F:quercetin 7-O-glucosyltransferase activity"/>
    <property type="evidence" value="ECO:0000318"/>
    <property type="project" value="GO_Central"/>
</dbReference>
<dbReference type="FunFam" id="3.40.50.2000:FF:000027">
    <property type="entry name" value="Glycosyltransferase"/>
    <property type="match status" value="1"/>
</dbReference>
<gene>
    <name evidence="6" type="ORF">LSAT_V11C100034030</name>
</gene>
<dbReference type="CDD" id="cd03784">
    <property type="entry name" value="GT1_Gtf-like"/>
    <property type="match status" value="1"/>
</dbReference>
<keyword evidence="7" id="KW-1185">Reference proteome</keyword>
<dbReference type="EC" id="2.4.1.-" evidence="5"/>
<dbReference type="Pfam" id="PF00201">
    <property type="entry name" value="UDPGT"/>
    <property type="match status" value="1"/>
</dbReference>
<protein>
    <recommendedName>
        <fullName evidence="5">Glycosyltransferase</fullName>
        <ecNumber evidence="5">2.4.1.-</ecNumber>
    </recommendedName>
</protein>
<dbReference type="FunFam" id="3.40.50.2000:FF:000065">
    <property type="entry name" value="Glycosyltransferase"/>
    <property type="match status" value="1"/>
</dbReference>
<evidence type="ECO:0000256" key="4">
    <source>
        <dbReference type="RuleBase" id="RU003718"/>
    </source>
</evidence>
<dbReference type="PROSITE" id="PS00375">
    <property type="entry name" value="UDPGT"/>
    <property type="match status" value="1"/>
</dbReference>
<dbReference type="PANTHER" id="PTHR11926:SF1383">
    <property type="entry name" value="UDP-GLUCURONOSYL_UDP-GLUCOSYLTRANSFERASE, UDP-GLYCOSYLTRANSFERASE FAMILY"/>
    <property type="match status" value="1"/>
</dbReference>
<dbReference type="AlphaFoldDB" id="A0A9R1WPE3"/>
<comment type="similarity">
    <text evidence="1 4">Belongs to the UDP-glycosyltransferase family.</text>
</comment>
<evidence type="ECO:0000313" key="6">
    <source>
        <dbReference type="EMBL" id="KAJ0227848.1"/>
    </source>
</evidence>
<evidence type="ECO:0000256" key="1">
    <source>
        <dbReference type="ARBA" id="ARBA00009995"/>
    </source>
</evidence>
<organism evidence="6 7">
    <name type="scientific">Lactuca sativa</name>
    <name type="common">Garden lettuce</name>
    <dbReference type="NCBI Taxonomy" id="4236"/>
    <lineage>
        <taxon>Eukaryota</taxon>
        <taxon>Viridiplantae</taxon>
        <taxon>Streptophyta</taxon>
        <taxon>Embryophyta</taxon>
        <taxon>Tracheophyta</taxon>
        <taxon>Spermatophyta</taxon>
        <taxon>Magnoliopsida</taxon>
        <taxon>eudicotyledons</taxon>
        <taxon>Gunneridae</taxon>
        <taxon>Pentapetalae</taxon>
        <taxon>asterids</taxon>
        <taxon>campanulids</taxon>
        <taxon>Asterales</taxon>
        <taxon>Asteraceae</taxon>
        <taxon>Cichorioideae</taxon>
        <taxon>Cichorieae</taxon>
        <taxon>Lactucinae</taxon>
        <taxon>Lactuca</taxon>
    </lineage>
</organism>
<dbReference type="EMBL" id="NBSK02000001">
    <property type="protein sequence ID" value="KAJ0227848.1"/>
    <property type="molecule type" value="Genomic_DNA"/>
</dbReference>
<keyword evidence="2 4" id="KW-0328">Glycosyltransferase</keyword>
<dbReference type="InterPro" id="IPR035595">
    <property type="entry name" value="UDP_glycos_trans_CS"/>
</dbReference>
<comment type="caution">
    <text evidence="6">The sequence shown here is derived from an EMBL/GenBank/DDBJ whole genome shotgun (WGS) entry which is preliminary data.</text>
</comment>
<dbReference type="GO" id="GO:0080043">
    <property type="term" value="F:quercetin 3-O-glucosyltransferase activity"/>
    <property type="evidence" value="ECO:0000318"/>
    <property type="project" value="GO_Central"/>
</dbReference>
<dbReference type="InterPro" id="IPR002213">
    <property type="entry name" value="UDP_glucos_trans"/>
</dbReference>
<evidence type="ECO:0000256" key="5">
    <source>
        <dbReference type="RuleBase" id="RU362057"/>
    </source>
</evidence>
<name>A0A9R1WPE3_LACSA</name>
<dbReference type="Proteomes" id="UP000235145">
    <property type="component" value="Unassembled WGS sequence"/>
</dbReference>
<evidence type="ECO:0000313" key="7">
    <source>
        <dbReference type="Proteomes" id="UP000235145"/>
    </source>
</evidence>
<sequence>METVLVNSESKPHVVFVPCPAQSHIKCMLKLARLLHLKGIHITFVNTEINHNNLLKSGGPHSLDDEPGFQFKTIPDGIPDDLRGDRLELSKSILTNFLGYFLDLVARLEIPVTCIIGDGMTPFTVDAAETLKVPTMQFWTFSASAFWGYYQAPNLIEKKLIPLKDESYLTNGYLDTIIDWIPGFEAIRLKDLPGYVRTTNPNDVDYNFVIECAKATRKISNIIIHTFEDLESTVIKALNPIFPHIYTIGPLELLLKHIQNEQETKKLDNKSYSLWKEEPECLNWLQSKEPNSVIYVNFGSLAVMSSQQLLEFGWGIANSNHYFLWIIRPNLVVGESIVFPQELKEIINKKGFIASWCPQEEVLNHPSVGGFLTHCGWGSTIESLTAGVPMLCWPFLWDQPTICRQICKEWKVGMEIGESVKRDEVEKLTKELIGGEMGKQMRIKAMEWKKKIEIATSSNGSSFLNVEKLANDIHMFSTK</sequence>
<dbReference type="GO" id="GO:0005737">
    <property type="term" value="C:cytoplasm"/>
    <property type="evidence" value="ECO:0000318"/>
    <property type="project" value="GO_Central"/>
</dbReference>
<dbReference type="Gene3D" id="3.40.50.2000">
    <property type="entry name" value="Glycogen Phosphorylase B"/>
    <property type="match status" value="2"/>
</dbReference>
<dbReference type="OrthoDB" id="5835829at2759"/>
<dbReference type="SUPFAM" id="SSF53756">
    <property type="entry name" value="UDP-Glycosyltransferase/glycogen phosphorylase"/>
    <property type="match status" value="1"/>
</dbReference>
<dbReference type="PANTHER" id="PTHR11926">
    <property type="entry name" value="GLUCOSYL/GLUCURONOSYL TRANSFERASES"/>
    <property type="match status" value="1"/>
</dbReference>
<accession>A0A9R1WPE3</accession>
<evidence type="ECO:0000256" key="3">
    <source>
        <dbReference type="ARBA" id="ARBA00022679"/>
    </source>
</evidence>
<evidence type="ECO:0000256" key="2">
    <source>
        <dbReference type="ARBA" id="ARBA00022676"/>
    </source>
</evidence>
<keyword evidence="3 4" id="KW-0808">Transferase</keyword>
<reference evidence="6 7" key="1">
    <citation type="journal article" date="2017" name="Nat. Commun.">
        <title>Genome assembly with in vitro proximity ligation data and whole-genome triplication in lettuce.</title>
        <authorList>
            <person name="Reyes-Chin-Wo S."/>
            <person name="Wang Z."/>
            <person name="Yang X."/>
            <person name="Kozik A."/>
            <person name="Arikit S."/>
            <person name="Song C."/>
            <person name="Xia L."/>
            <person name="Froenicke L."/>
            <person name="Lavelle D.O."/>
            <person name="Truco M.J."/>
            <person name="Xia R."/>
            <person name="Zhu S."/>
            <person name="Xu C."/>
            <person name="Xu H."/>
            <person name="Xu X."/>
            <person name="Cox K."/>
            <person name="Korf I."/>
            <person name="Meyers B.C."/>
            <person name="Michelmore R.W."/>
        </authorList>
    </citation>
    <scope>NUCLEOTIDE SEQUENCE [LARGE SCALE GENOMIC DNA]</scope>
    <source>
        <strain evidence="7">cv. Salinas</strain>
        <tissue evidence="6">Seedlings</tissue>
    </source>
</reference>